<dbReference type="GO" id="GO:0003824">
    <property type="term" value="F:catalytic activity"/>
    <property type="evidence" value="ECO:0007669"/>
    <property type="project" value="InterPro"/>
</dbReference>
<accession>A0A8S3IB24</accession>
<dbReference type="InterPro" id="IPR005135">
    <property type="entry name" value="Endo/exonuclease/phosphatase"/>
</dbReference>
<dbReference type="Gene3D" id="3.60.10.10">
    <property type="entry name" value="Endonuclease/exonuclease/phosphatase"/>
    <property type="match status" value="1"/>
</dbReference>
<protein>
    <recommendedName>
        <fullName evidence="1">Endonuclease/exonuclease/phosphatase domain-containing protein</fullName>
    </recommendedName>
</protein>
<dbReference type="AlphaFoldDB" id="A0A8S3IB24"/>
<feature type="non-terminal residue" evidence="2">
    <location>
        <position position="1"/>
    </location>
</feature>
<dbReference type="EMBL" id="CAJOBJ010342904">
    <property type="protein sequence ID" value="CAF5197222.1"/>
    <property type="molecule type" value="Genomic_DNA"/>
</dbReference>
<comment type="caution">
    <text evidence="2">The sequence shown here is derived from an EMBL/GenBank/DDBJ whole genome shotgun (WGS) entry which is preliminary data.</text>
</comment>
<evidence type="ECO:0000259" key="1">
    <source>
        <dbReference type="Pfam" id="PF14529"/>
    </source>
</evidence>
<organism evidence="2 3">
    <name type="scientific">Rotaria magnacalcarata</name>
    <dbReference type="NCBI Taxonomy" id="392030"/>
    <lineage>
        <taxon>Eukaryota</taxon>
        <taxon>Metazoa</taxon>
        <taxon>Spiralia</taxon>
        <taxon>Gnathifera</taxon>
        <taxon>Rotifera</taxon>
        <taxon>Eurotatoria</taxon>
        <taxon>Bdelloidea</taxon>
        <taxon>Philodinida</taxon>
        <taxon>Philodinidae</taxon>
        <taxon>Rotaria</taxon>
    </lineage>
</organism>
<dbReference type="InterPro" id="IPR036691">
    <property type="entry name" value="Endo/exonu/phosph_ase_sf"/>
</dbReference>
<dbReference type="Pfam" id="PF14529">
    <property type="entry name" value="Exo_endo_phos_2"/>
    <property type="match status" value="1"/>
</dbReference>
<dbReference type="PANTHER" id="PTHR33273:SF4">
    <property type="entry name" value="ENDONUCLEASE_EXONUCLEASE_PHOSPHATASE DOMAIN-CONTAINING PROTEIN"/>
    <property type="match status" value="1"/>
</dbReference>
<sequence>EGTTTHGGAVLAIDRHLKPISLDCQQQPNIIAAAILVNNKLYTIISTYSPPTEKLPLPILSNGLQNSQTNIILGDFNAKNITWGCTQTNQKGRELESRLKLNTLNIHNPAMITSLRSKATIDLIISTDQEASVQCNQLSDNGSDHFPILTEFNNIVLKHQHQYIFKKLIGIYTPPCFLFYLQKSNTLNMSQTCNPTNGFKCFKTSLAHYEFDQQHRTLQKSVDLRLQKPSE</sequence>
<evidence type="ECO:0000313" key="3">
    <source>
        <dbReference type="Proteomes" id="UP000681720"/>
    </source>
</evidence>
<name>A0A8S3IB24_9BILA</name>
<dbReference type="Proteomes" id="UP000681720">
    <property type="component" value="Unassembled WGS sequence"/>
</dbReference>
<evidence type="ECO:0000313" key="2">
    <source>
        <dbReference type="EMBL" id="CAF5197222.1"/>
    </source>
</evidence>
<dbReference type="PANTHER" id="PTHR33273">
    <property type="entry name" value="DOMAIN-CONTAINING PROTEIN, PUTATIVE-RELATED"/>
    <property type="match status" value="1"/>
</dbReference>
<proteinExistence type="predicted"/>
<dbReference type="SUPFAM" id="SSF56219">
    <property type="entry name" value="DNase I-like"/>
    <property type="match status" value="1"/>
</dbReference>
<gene>
    <name evidence="2" type="ORF">GIL414_LOCUS75366</name>
</gene>
<reference evidence="2" key="1">
    <citation type="submission" date="2021-02" db="EMBL/GenBank/DDBJ databases">
        <authorList>
            <person name="Nowell W R."/>
        </authorList>
    </citation>
    <scope>NUCLEOTIDE SEQUENCE</scope>
</reference>
<feature type="domain" description="Endonuclease/exonuclease/phosphatase" evidence="1">
    <location>
        <begin position="43"/>
        <end position="148"/>
    </location>
</feature>